<dbReference type="InterPro" id="IPR029058">
    <property type="entry name" value="AB_hydrolase_fold"/>
</dbReference>
<keyword evidence="2" id="KW-0378">Hydrolase</keyword>
<evidence type="ECO:0000313" key="3">
    <source>
        <dbReference type="Proteomes" id="UP000237755"/>
    </source>
</evidence>
<name>A0ABX5AUL2_9MICO</name>
<gene>
    <name evidence="2" type="ORF">GY24_11760</name>
</gene>
<reference evidence="2 3" key="1">
    <citation type="journal article" date="2008" name="Int. J. Syst. Evol. Microbiol.">
        <title>Leifsonia pindariensis sp. nov., isolated from the Pindari glacier of the Indian Himalayas, and emended description of the genus Leifsonia.</title>
        <authorList>
            <person name="Reddy G.S."/>
            <person name="Prabagaran S.R."/>
            <person name="Shivaji S."/>
        </authorList>
    </citation>
    <scope>NUCLEOTIDE SEQUENCE [LARGE SCALE GENOMIC DNA]</scope>
    <source>
        <strain evidence="2 3">PON 10</strain>
    </source>
</reference>
<keyword evidence="3" id="KW-1185">Reference proteome</keyword>
<protein>
    <submittedName>
        <fullName evidence="2">Alpha/beta hydrolase</fullName>
    </submittedName>
</protein>
<comment type="caution">
    <text evidence="2">The sequence shown here is derived from an EMBL/GenBank/DDBJ whole genome shotgun (WGS) entry which is preliminary data.</text>
</comment>
<evidence type="ECO:0000259" key="1">
    <source>
        <dbReference type="Pfam" id="PF12697"/>
    </source>
</evidence>
<dbReference type="InterPro" id="IPR050266">
    <property type="entry name" value="AB_hydrolase_sf"/>
</dbReference>
<feature type="domain" description="AB hydrolase-1" evidence="1">
    <location>
        <begin position="46"/>
        <end position="280"/>
    </location>
</feature>
<dbReference type="InterPro" id="IPR000073">
    <property type="entry name" value="AB_hydrolase_1"/>
</dbReference>
<dbReference type="PANTHER" id="PTHR43798:SF33">
    <property type="entry name" value="HYDROLASE, PUTATIVE (AFU_ORTHOLOGUE AFUA_2G14860)-RELATED"/>
    <property type="match status" value="1"/>
</dbReference>
<sequence length="295" mass="33345">MTDATQEYRSIWSWLRDTAFAQRWITVDGVSTRVVEAGDSSKPAVMLLHGTGAHWEAYAPNLKALSAHYRVIAFDMVGNGFSDKPRYDYDTTVYVRHMLAVMDALGVEKASIIGMSLGAWVAARFAVEQPTRTEKLILMSPAGLIASASKMERIRRQRMAAVDTPDWDSIKAMFVHLIAEEENRIPDLIALRQAIYRLPETKESIDHLLILQDPDVRNANLLSIEQWESIAVPVLVIVAGKDVAEYESTARRILEYMPRSTSLEMPHVAHWPNFEDPEFWNEKAIEFLGRGETDA</sequence>
<evidence type="ECO:0000313" key="2">
    <source>
        <dbReference type="EMBL" id="PPL17201.1"/>
    </source>
</evidence>
<dbReference type="SUPFAM" id="SSF53474">
    <property type="entry name" value="alpha/beta-Hydrolases"/>
    <property type="match status" value="1"/>
</dbReference>
<dbReference type="Pfam" id="PF12697">
    <property type="entry name" value="Abhydrolase_6"/>
    <property type="match status" value="1"/>
</dbReference>
<dbReference type="EMBL" id="MPZN01000039">
    <property type="protein sequence ID" value="PPL17201.1"/>
    <property type="molecule type" value="Genomic_DNA"/>
</dbReference>
<accession>A0ABX5AUL2</accession>
<dbReference type="GO" id="GO:0016787">
    <property type="term" value="F:hydrolase activity"/>
    <property type="evidence" value="ECO:0007669"/>
    <property type="project" value="UniProtKB-KW"/>
</dbReference>
<dbReference type="PANTHER" id="PTHR43798">
    <property type="entry name" value="MONOACYLGLYCEROL LIPASE"/>
    <property type="match status" value="1"/>
</dbReference>
<dbReference type="PRINTS" id="PR00111">
    <property type="entry name" value="ABHYDROLASE"/>
</dbReference>
<dbReference type="Gene3D" id="3.40.50.1820">
    <property type="entry name" value="alpha/beta hydrolase"/>
    <property type="match status" value="1"/>
</dbReference>
<dbReference type="RefSeq" id="WP_104475986.1">
    <property type="nucleotide sequence ID" value="NZ_MPZN01000039.1"/>
</dbReference>
<proteinExistence type="predicted"/>
<dbReference type="Proteomes" id="UP000237755">
    <property type="component" value="Unassembled WGS sequence"/>
</dbReference>
<organism evidence="2 3">
    <name type="scientific">Microterricola pindariensis</name>
    <dbReference type="NCBI Taxonomy" id="478010"/>
    <lineage>
        <taxon>Bacteria</taxon>
        <taxon>Bacillati</taxon>
        <taxon>Actinomycetota</taxon>
        <taxon>Actinomycetes</taxon>
        <taxon>Micrococcales</taxon>
        <taxon>Microbacteriaceae</taxon>
        <taxon>Microterricola</taxon>
    </lineage>
</organism>